<proteinExistence type="predicted"/>
<dbReference type="AlphaFoldDB" id="A0A938AZV8"/>
<evidence type="ECO:0000313" key="3">
    <source>
        <dbReference type="Proteomes" id="UP000712673"/>
    </source>
</evidence>
<comment type="caution">
    <text evidence="2">The sequence shown here is derived from an EMBL/GenBank/DDBJ whole genome shotgun (WGS) entry which is preliminary data.</text>
</comment>
<name>A0A938AZV8_UNCTE</name>
<keyword evidence="1" id="KW-0812">Transmembrane</keyword>
<keyword evidence="1" id="KW-1133">Transmembrane helix</keyword>
<gene>
    <name evidence="2" type="ORF">FJZ47_04410</name>
</gene>
<dbReference type="EMBL" id="VGLS01000086">
    <property type="protein sequence ID" value="MBM3223032.1"/>
    <property type="molecule type" value="Genomic_DNA"/>
</dbReference>
<sequence>MHLLGILMLFLSYGGVINHVINGGTRSTNTWRIPAAVTHGLGLLLALVGGFGLLAKIGISWPWPGWVIVKLIIWLLFAAVVGMAARSAVLGKGLWWMLLLLGAVAAYMAGVKPF</sequence>
<accession>A0A938AZV8</accession>
<dbReference type="Proteomes" id="UP000712673">
    <property type="component" value="Unassembled WGS sequence"/>
</dbReference>
<feature type="transmembrane region" description="Helical" evidence="1">
    <location>
        <begin position="94"/>
        <end position="111"/>
    </location>
</feature>
<feature type="transmembrane region" description="Helical" evidence="1">
    <location>
        <begin position="33"/>
        <end position="55"/>
    </location>
</feature>
<evidence type="ECO:0000313" key="2">
    <source>
        <dbReference type="EMBL" id="MBM3223032.1"/>
    </source>
</evidence>
<protein>
    <submittedName>
        <fullName evidence="2">Uncharacterized protein</fullName>
    </submittedName>
</protein>
<reference evidence="2" key="1">
    <citation type="submission" date="2019-03" db="EMBL/GenBank/DDBJ databases">
        <title>Lake Tanganyika Metagenome-Assembled Genomes (MAGs).</title>
        <authorList>
            <person name="Tran P."/>
        </authorList>
    </citation>
    <scope>NUCLEOTIDE SEQUENCE</scope>
    <source>
        <strain evidence="2">K_DeepCast_65m_m2_066</strain>
    </source>
</reference>
<feature type="transmembrane region" description="Helical" evidence="1">
    <location>
        <begin position="67"/>
        <end position="88"/>
    </location>
</feature>
<organism evidence="2 3">
    <name type="scientific">Tectimicrobiota bacterium</name>
    <dbReference type="NCBI Taxonomy" id="2528274"/>
    <lineage>
        <taxon>Bacteria</taxon>
        <taxon>Pseudomonadati</taxon>
        <taxon>Nitrospinota/Tectimicrobiota group</taxon>
        <taxon>Candidatus Tectimicrobiota</taxon>
    </lineage>
</organism>
<evidence type="ECO:0000256" key="1">
    <source>
        <dbReference type="SAM" id="Phobius"/>
    </source>
</evidence>
<keyword evidence="1" id="KW-0472">Membrane</keyword>